<sequence length="232" mass="25478">MRLITSPFSNLFYKLQSATFRLLLAFINKFSFKNLHVSCRQIWEDCHTPIILGVPHMKSVIRLALEAVRAILRAVLALVASICRLLGVGPPSMPQLPQPSTTPEDVRQEYRDGYTREVANDHALASDVGMSVHQYAAALDPAIRGAVDISGLTAEQTDWLLGLHEEDLQRLVTAGPKACELAVTGRKCGVVGLPIPPAASQIEEPMPVRDPARDMLMTRIRDAHAARTQLLA</sequence>
<proteinExistence type="predicted"/>
<evidence type="ECO:0000313" key="1">
    <source>
        <dbReference type="EMBL" id="MFD2054746.1"/>
    </source>
</evidence>
<dbReference type="EMBL" id="JBHUGY010000027">
    <property type="protein sequence ID" value="MFD2054746.1"/>
    <property type="molecule type" value="Genomic_DNA"/>
</dbReference>
<organism evidence="1 2">
    <name type="scientific">Mesorhizobium calcicola</name>
    <dbReference type="NCBI Taxonomy" id="1300310"/>
    <lineage>
        <taxon>Bacteria</taxon>
        <taxon>Pseudomonadati</taxon>
        <taxon>Pseudomonadota</taxon>
        <taxon>Alphaproteobacteria</taxon>
        <taxon>Hyphomicrobiales</taxon>
        <taxon>Phyllobacteriaceae</taxon>
        <taxon>Mesorhizobium</taxon>
    </lineage>
</organism>
<protein>
    <submittedName>
        <fullName evidence="1">Uncharacterized protein</fullName>
    </submittedName>
</protein>
<accession>A0ABW4WDQ6</accession>
<comment type="caution">
    <text evidence="1">The sequence shown here is derived from an EMBL/GenBank/DDBJ whole genome shotgun (WGS) entry which is preliminary data.</text>
</comment>
<gene>
    <name evidence="1" type="ORF">ACFSQT_17090</name>
</gene>
<keyword evidence="2" id="KW-1185">Reference proteome</keyword>
<reference evidence="2" key="1">
    <citation type="journal article" date="2019" name="Int. J. Syst. Evol. Microbiol.">
        <title>The Global Catalogue of Microorganisms (GCM) 10K type strain sequencing project: providing services to taxonomists for standard genome sequencing and annotation.</title>
        <authorList>
            <consortium name="The Broad Institute Genomics Platform"/>
            <consortium name="The Broad Institute Genome Sequencing Center for Infectious Disease"/>
            <person name="Wu L."/>
            <person name="Ma J."/>
        </authorList>
    </citation>
    <scope>NUCLEOTIDE SEQUENCE [LARGE SCALE GENOMIC DNA]</scope>
    <source>
        <strain evidence="2">CGMCC 1.16226</strain>
    </source>
</reference>
<dbReference type="RefSeq" id="WP_379020574.1">
    <property type="nucleotide sequence ID" value="NZ_JBHUGY010000027.1"/>
</dbReference>
<evidence type="ECO:0000313" key="2">
    <source>
        <dbReference type="Proteomes" id="UP001597349"/>
    </source>
</evidence>
<name>A0ABW4WDQ6_9HYPH</name>
<dbReference type="Proteomes" id="UP001597349">
    <property type="component" value="Unassembled WGS sequence"/>
</dbReference>